<dbReference type="Pfam" id="PF02602">
    <property type="entry name" value="HEM4"/>
    <property type="match status" value="1"/>
</dbReference>
<dbReference type="EMBL" id="FLOC01000001">
    <property type="protein sequence ID" value="SBS24615.1"/>
    <property type="molecule type" value="Genomic_DNA"/>
</dbReference>
<evidence type="ECO:0000256" key="1">
    <source>
        <dbReference type="ARBA" id="ARBA00004772"/>
    </source>
</evidence>
<keyword evidence="12" id="KW-1185">Reference proteome</keyword>
<dbReference type="Gene3D" id="3.40.50.10090">
    <property type="match status" value="2"/>
</dbReference>
<accession>A0A1A8SYW7</accession>
<evidence type="ECO:0000256" key="2">
    <source>
        <dbReference type="ARBA" id="ARBA00008133"/>
    </source>
</evidence>
<dbReference type="RefSeq" id="WP_067212573.1">
    <property type="nucleotide sequence ID" value="NZ_FLOC01000001.1"/>
</dbReference>
<name>A0A1A8SYW7_9GAMM</name>
<dbReference type="GO" id="GO:0004852">
    <property type="term" value="F:uroporphyrinogen-III synthase activity"/>
    <property type="evidence" value="ECO:0007669"/>
    <property type="project" value="UniProtKB-UniRule"/>
</dbReference>
<evidence type="ECO:0000256" key="4">
    <source>
        <dbReference type="ARBA" id="ARBA00023239"/>
    </source>
</evidence>
<comment type="catalytic activity">
    <reaction evidence="8 9">
        <text>hydroxymethylbilane = uroporphyrinogen III + H2O</text>
        <dbReference type="Rhea" id="RHEA:18965"/>
        <dbReference type="ChEBI" id="CHEBI:15377"/>
        <dbReference type="ChEBI" id="CHEBI:57308"/>
        <dbReference type="ChEBI" id="CHEBI:57845"/>
        <dbReference type="EC" id="4.2.1.75"/>
    </reaction>
</comment>
<dbReference type="PANTHER" id="PTHR38042">
    <property type="entry name" value="UROPORPHYRINOGEN-III SYNTHASE, CHLOROPLASTIC"/>
    <property type="match status" value="1"/>
</dbReference>
<dbReference type="Proteomes" id="UP000092627">
    <property type="component" value="Unassembled WGS sequence"/>
</dbReference>
<comment type="pathway">
    <text evidence="1 9">Porphyrin-containing compound metabolism; protoporphyrin-IX biosynthesis; coproporphyrinogen-III from 5-aminolevulinate: step 3/4.</text>
</comment>
<dbReference type="UniPathway" id="UPA00251">
    <property type="reaction ID" value="UER00320"/>
</dbReference>
<proteinExistence type="inferred from homology"/>
<dbReference type="EC" id="4.2.1.75" evidence="3 9"/>
<feature type="domain" description="Tetrapyrrole biosynthesis uroporphyrinogen III synthase" evidence="10">
    <location>
        <begin position="20"/>
        <end position="241"/>
    </location>
</feature>
<keyword evidence="5 9" id="KW-0627">Porphyrin biosynthesis</keyword>
<keyword evidence="4 9" id="KW-0456">Lyase</keyword>
<evidence type="ECO:0000256" key="5">
    <source>
        <dbReference type="ARBA" id="ARBA00023244"/>
    </source>
</evidence>
<protein>
    <recommendedName>
        <fullName evidence="7 9">Uroporphyrinogen-III synthase</fullName>
        <ecNumber evidence="3 9">4.2.1.75</ecNumber>
    </recommendedName>
</protein>
<reference evidence="11 12" key="1">
    <citation type="submission" date="2016-06" db="EMBL/GenBank/DDBJ databases">
        <authorList>
            <person name="Kjaerup R.B."/>
            <person name="Dalgaard T.S."/>
            <person name="Juul-Madsen H.R."/>
        </authorList>
    </citation>
    <scope>NUCLEOTIDE SEQUENCE [LARGE SCALE GENOMIC DNA]</scope>
    <source>
        <strain evidence="11 12">CECT 5080</strain>
    </source>
</reference>
<dbReference type="OrthoDB" id="9787650at2"/>
<evidence type="ECO:0000256" key="6">
    <source>
        <dbReference type="ARBA" id="ARBA00037589"/>
    </source>
</evidence>
<evidence type="ECO:0000259" key="10">
    <source>
        <dbReference type="Pfam" id="PF02602"/>
    </source>
</evidence>
<dbReference type="InterPro" id="IPR003754">
    <property type="entry name" value="4pyrrol_synth_uPrphyn_synth"/>
</dbReference>
<evidence type="ECO:0000313" key="11">
    <source>
        <dbReference type="EMBL" id="SBS24615.1"/>
    </source>
</evidence>
<dbReference type="PANTHER" id="PTHR38042:SF1">
    <property type="entry name" value="UROPORPHYRINOGEN-III SYNTHASE, CHLOROPLASTIC"/>
    <property type="match status" value="1"/>
</dbReference>
<comment type="function">
    <text evidence="6 9">Catalyzes cyclization of the linear tetrapyrrole, hydroxymethylbilane, to the macrocyclic uroporphyrinogen III.</text>
</comment>
<sequence>MQGVKVLVTRPEPENTLTCQALSALGATPISLPMLDIRPLSSDAELAALRSQLYNLDLYQFVIFVSKNAARLAVELIDECWPMLPVGMHWLGIGQGTTQTLNELHIPAISNPGNNTEAMLDWLKPVKMRDQKVLIVRGAGGRPDLAKGLQQRGAIVDYLELYKRHTPEYTAQTFLFLERPDVIWATSGESVTNLTTYVDQFDPDLKNTALFVPSERVAQLAKSLRWNQVICAQGADDQRLIAATQQHLGRQHD</sequence>
<dbReference type="GO" id="GO:0006780">
    <property type="term" value="P:uroporphyrinogen III biosynthetic process"/>
    <property type="evidence" value="ECO:0007669"/>
    <property type="project" value="UniProtKB-UniRule"/>
</dbReference>
<dbReference type="SUPFAM" id="SSF69618">
    <property type="entry name" value="HemD-like"/>
    <property type="match status" value="1"/>
</dbReference>
<dbReference type="STRING" id="295068.MAQ5080_00049"/>
<evidence type="ECO:0000256" key="3">
    <source>
        <dbReference type="ARBA" id="ARBA00013109"/>
    </source>
</evidence>
<dbReference type="GO" id="GO:0006782">
    <property type="term" value="P:protoporphyrinogen IX biosynthetic process"/>
    <property type="evidence" value="ECO:0007669"/>
    <property type="project" value="UniProtKB-UniRule"/>
</dbReference>
<organism evidence="11 12">
    <name type="scientific">Marinomonas aquimarina</name>
    <dbReference type="NCBI Taxonomy" id="295068"/>
    <lineage>
        <taxon>Bacteria</taxon>
        <taxon>Pseudomonadati</taxon>
        <taxon>Pseudomonadota</taxon>
        <taxon>Gammaproteobacteria</taxon>
        <taxon>Oceanospirillales</taxon>
        <taxon>Oceanospirillaceae</taxon>
        <taxon>Marinomonas</taxon>
    </lineage>
</organism>
<evidence type="ECO:0000256" key="9">
    <source>
        <dbReference type="RuleBase" id="RU366031"/>
    </source>
</evidence>
<dbReference type="CDD" id="cd06578">
    <property type="entry name" value="HemD"/>
    <property type="match status" value="1"/>
</dbReference>
<dbReference type="InterPro" id="IPR039793">
    <property type="entry name" value="UROS/Hem4"/>
</dbReference>
<dbReference type="InterPro" id="IPR036108">
    <property type="entry name" value="4pyrrol_syn_uPrphyn_synt_sf"/>
</dbReference>
<evidence type="ECO:0000256" key="8">
    <source>
        <dbReference type="ARBA" id="ARBA00048617"/>
    </source>
</evidence>
<evidence type="ECO:0000313" key="12">
    <source>
        <dbReference type="Proteomes" id="UP000092627"/>
    </source>
</evidence>
<gene>
    <name evidence="11" type="primary">hemD</name>
    <name evidence="11" type="ORF">MAQ5080_00049</name>
</gene>
<dbReference type="AlphaFoldDB" id="A0A1A8SYW7"/>
<evidence type="ECO:0000256" key="7">
    <source>
        <dbReference type="ARBA" id="ARBA00040167"/>
    </source>
</evidence>
<comment type="similarity">
    <text evidence="2 9">Belongs to the uroporphyrinogen-III synthase family.</text>
</comment>